<proteinExistence type="predicted"/>
<dbReference type="Proteomes" id="UP000178622">
    <property type="component" value="Unassembled WGS sequence"/>
</dbReference>
<comment type="caution">
    <text evidence="1">The sequence shown here is derived from an EMBL/GenBank/DDBJ whole genome shotgun (WGS) entry which is preliminary data.</text>
</comment>
<dbReference type="STRING" id="1859473.BG261_08625"/>
<evidence type="ECO:0000313" key="2">
    <source>
        <dbReference type="Proteomes" id="UP000178622"/>
    </source>
</evidence>
<dbReference type="OrthoDB" id="326253at2"/>
<evidence type="ECO:0000313" key="1">
    <source>
        <dbReference type="EMBL" id="OFI48336.1"/>
    </source>
</evidence>
<reference evidence="2" key="1">
    <citation type="submission" date="2016-09" db="EMBL/GenBank/DDBJ databases">
        <title>Draft genome sequence of a novel species of the family Streptococcaceae isolated from flowers.</title>
        <authorList>
            <person name="Chuah L.-O."/>
            <person name="Yap K.-P."/>
            <person name="Thong K.L."/>
            <person name="Liong M.T."/>
            <person name="Ahmad R."/>
            <person name="Rusul G."/>
        </authorList>
    </citation>
    <scope>NUCLEOTIDE SEQUENCE [LARGE SCALE GENOMIC DNA]</scope>
    <source>
        <strain evidence="2">DF1</strain>
    </source>
</reference>
<accession>A0A1E8GK51</accession>
<keyword evidence="2" id="KW-1185">Reference proteome</keyword>
<organism evidence="1 2">
    <name type="scientific">Floricoccus tropicus</name>
    <dbReference type="NCBI Taxonomy" id="1859473"/>
    <lineage>
        <taxon>Bacteria</taxon>
        <taxon>Bacillati</taxon>
        <taxon>Bacillota</taxon>
        <taxon>Bacilli</taxon>
        <taxon>Lactobacillales</taxon>
        <taxon>Streptococcaceae</taxon>
        <taxon>Floricoccus</taxon>
    </lineage>
</organism>
<dbReference type="AlphaFoldDB" id="A0A1E8GK51"/>
<dbReference type="RefSeq" id="WP_070793341.1">
    <property type="nucleotide sequence ID" value="NZ_MKIR01000026.1"/>
</dbReference>
<dbReference type="EMBL" id="MKIR01000026">
    <property type="protein sequence ID" value="OFI48336.1"/>
    <property type="molecule type" value="Genomic_DNA"/>
</dbReference>
<name>A0A1E8GK51_9LACT</name>
<gene>
    <name evidence="1" type="ORF">BG261_08625</name>
</gene>
<sequence>MVNDPTSSKFSEMYAKYKELDTESDKEVKKKYKEDYSGFYVFFSFDIVNSTLYKSIDSNWPNVITDFYEQAISSVKFNFDSSTIFLPWKFIGDEVIFFGIIRNTMDLLYVPTKVNLTMRQINDSIHKNYPESKGLLNIKSTIWCANVEQMKDEGDHPIGKGVNYLYTNTNKDSQYSVGEYDFFGSEIDAGFRLAKNCAKKNQVLVSTELVYIILSLAEKTESNDERIKITSKYKIMNFEKLKGIWHGRKYPVIWYREQWEEDVSDYDDDDDFDFYKTYYQQKDASTLVYLDKVLRDVGKKEIVLSCIDIIKDSSEDGARISATTQYINHFAEIHLAMIIFDNNYNILLMKRGINKSKPGKYDFGCVNLTISKKVDEELLGYYSNFLTDERSITIVKDEVGEPTPLGIYNYTRKNGRNANGIIFCAKYDGIFNLSAINRYDGYEEFCIESVDKINSGNIDLFKGSVERINKAKELLDLDSQ</sequence>
<protein>
    <submittedName>
        <fullName evidence="1">Uncharacterized protein</fullName>
    </submittedName>
</protein>